<sequence length="167" mass="17828">MSNTGYYKTATPCHGRYHGRDDNPSKNPRDGHSKPSSQPHLTPTYAGSAGYYYGGSSGQVSHSTFNRPPAQPGYPAYHSSTGGSGTGQPKQKSTVTKFLDAGKELMGKVVEMKKDGNGVLHVVGKGRLANIRGSLDLKTDKKLQGSMSGKRGENLPPSYEEAMGGYF</sequence>
<evidence type="ECO:0000313" key="2">
    <source>
        <dbReference type="EMBL" id="CCX06245.1"/>
    </source>
</evidence>
<dbReference type="EMBL" id="HF935283">
    <property type="protein sequence ID" value="CCX06245.1"/>
    <property type="molecule type" value="Genomic_DNA"/>
</dbReference>
<gene>
    <name evidence="2" type="ORF">PCON_05832</name>
</gene>
<accession>U4KXL5</accession>
<dbReference type="AlphaFoldDB" id="U4KXL5"/>
<evidence type="ECO:0000256" key="1">
    <source>
        <dbReference type="SAM" id="MobiDB-lite"/>
    </source>
</evidence>
<protein>
    <submittedName>
        <fullName evidence="2">Uncharacterized protein</fullName>
    </submittedName>
</protein>
<feature type="compositionally biased region" description="Basic and acidic residues" evidence="1">
    <location>
        <begin position="18"/>
        <end position="33"/>
    </location>
</feature>
<feature type="region of interest" description="Disordered" evidence="1">
    <location>
        <begin position="143"/>
        <end position="167"/>
    </location>
</feature>
<dbReference type="Proteomes" id="UP000018144">
    <property type="component" value="Unassembled WGS sequence"/>
</dbReference>
<name>U4KXL5_PYROM</name>
<evidence type="ECO:0000313" key="3">
    <source>
        <dbReference type="Proteomes" id="UP000018144"/>
    </source>
</evidence>
<keyword evidence="3" id="KW-1185">Reference proteome</keyword>
<reference evidence="2 3" key="1">
    <citation type="journal article" date="2013" name="PLoS Genet.">
        <title>The genome and development-dependent transcriptomes of Pyronema confluens: a window into fungal evolution.</title>
        <authorList>
            <person name="Traeger S."/>
            <person name="Altegoer F."/>
            <person name="Freitag M."/>
            <person name="Gabaldon T."/>
            <person name="Kempken F."/>
            <person name="Kumar A."/>
            <person name="Marcet-Houben M."/>
            <person name="Poggeler S."/>
            <person name="Stajich J.E."/>
            <person name="Nowrousian M."/>
        </authorList>
    </citation>
    <scope>NUCLEOTIDE SEQUENCE [LARGE SCALE GENOMIC DNA]</scope>
    <source>
        <strain evidence="3">CBS 100304</strain>
        <tissue evidence="2">Vegetative mycelium</tissue>
    </source>
</reference>
<proteinExistence type="predicted"/>
<organism evidence="2 3">
    <name type="scientific">Pyronema omphalodes (strain CBS 100304)</name>
    <name type="common">Pyronema confluens</name>
    <dbReference type="NCBI Taxonomy" id="1076935"/>
    <lineage>
        <taxon>Eukaryota</taxon>
        <taxon>Fungi</taxon>
        <taxon>Dikarya</taxon>
        <taxon>Ascomycota</taxon>
        <taxon>Pezizomycotina</taxon>
        <taxon>Pezizomycetes</taxon>
        <taxon>Pezizales</taxon>
        <taxon>Pyronemataceae</taxon>
        <taxon>Pyronema</taxon>
    </lineage>
</organism>
<feature type="region of interest" description="Disordered" evidence="1">
    <location>
        <begin position="1"/>
        <end position="94"/>
    </location>
</feature>